<evidence type="ECO:0000313" key="3">
    <source>
        <dbReference type="Proteomes" id="UP000070620"/>
    </source>
</evidence>
<dbReference type="EMBL" id="LRQV01000077">
    <property type="protein sequence ID" value="KXK60286.1"/>
    <property type="molecule type" value="Genomic_DNA"/>
</dbReference>
<keyword evidence="1" id="KW-0812">Transmembrane</keyword>
<gene>
    <name evidence="2" type="ORF">AWW66_19745</name>
</gene>
<name>A0A136PQ10_9ACTN</name>
<dbReference type="RefSeq" id="WP_083978646.1">
    <property type="nucleotide sequence ID" value="NZ_JBIUBN010000002.1"/>
</dbReference>
<proteinExistence type="predicted"/>
<keyword evidence="1" id="KW-1133">Transmembrane helix</keyword>
<accession>A0A136PQ10</accession>
<dbReference type="AlphaFoldDB" id="A0A136PQ10"/>
<comment type="caution">
    <text evidence="2">The sequence shown here is derived from an EMBL/GenBank/DDBJ whole genome shotgun (WGS) entry which is preliminary data.</text>
</comment>
<reference evidence="2 3" key="1">
    <citation type="submission" date="2016-01" db="EMBL/GenBank/DDBJ databases">
        <title>Whole genome sequence and analysis of Micromonospora rosaria DSM 803, which can produce antibacterial substance rosamicin.</title>
        <authorList>
            <person name="Yang H."/>
            <person name="He X."/>
            <person name="Zhu D."/>
        </authorList>
    </citation>
    <scope>NUCLEOTIDE SEQUENCE [LARGE SCALE GENOMIC DNA]</scope>
    <source>
        <strain evidence="2 3">DSM 803</strain>
    </source>
</reference>
<organism evidence="2 3">
    <name type="scientific">Micromonospora rosaria</name>
    <dbReference type="NCBI Taxonomy" id="47874"/>
    <lineage>
        <taxon>Bacteria</taxon>
        <taxon>Bacillati</taxon>
        <taxon>Actinomycetota</taxon>
        <taxon>Actinomycetes</taxon>
        <taxon>Micromonosporales</taxon>
        <taxon>Micromonosporaceae</taxon>
        <taxon>Micromonospora</taxon>
    </lineage>
</organism>
<evidence type="ECO:0000256" key="1">
    <source>
        <dbReference type="SAM" id="Phobius"/>
    </source>
</evidence>
<feature type="transmembrane region" description="Helical" evidence="1">
    <location>
        <begin position="129"/>
        <end position="149"/>
    </location>
</feature>
<protein>
    <submittedName>
        <fullName evidence="2">Uncharacterized protein</fullName>
    </submittedName>
</protein>
<feature type="transmembrane region" description="Helical" evidence="1">
    <location>
        <begin position="41"/>
        <end position="62"/>
    </location>
</feature>
<keyword evidence="3" id="KW-1185">Reference proteome</keyword>
<dbReference type="Proteomes" id="UP000070620">
    <property type="component" value="Unassembled WGS sequence"/>
</dbReference>
<dbReference type="OrthoDB" id="582306at2"/>
<sequence length="151" mass="16248">MTSSPTVPATAPAPPSRHRRVLTMLHRWPTGLALLMTVDNWFAPAVLPPWTLLALPAGYLLIGTVRRRWRTPGALRVELLGLAGYAALAGAAALLGGDTGAWLVALGWLGHGLWDLVHHRVGRVVPRGYAEWCGVLDLVLGLTMILAIVTR</sequence>
<keyword evidence="1" id="KW-0472">Membrane</keyword>
<evidence type="ECO:0000313" key="2">
    <source>
        <dbReference type="EMBL" id="KXK60286.1"/>
    </source>
</evidence>